<evidence type="ECO:0000313" key="2">
    <source>
        <dbReference type="Proteomes" id="UP000315363"/>
    </source>
</evidence>
<reference evidence="1 2" key="1">
    <citation type="submission" date="2019-06" db="EMBL/GenBank/DDBJ databases">
        <title>A large-scale integrated study on North Sea by COGITO (Coastal Microbe Genomic &amp; Taxonomic Observatory).</title>
        <authorList>
            <person name="Teeling H."/>
        </authorList>
    </citation>
    <scope>NUCLEOTIDE SEQUENCE [LARGE SCALE GENOMIC DNA]</scope>
    <source>
        <strain evidence="1 2">MAR_2009_79</strain>
    </source>
</reference>
<dbReference type="EMBL" id="VHIF01000001">
    <property type="protein sequence ID" value="TQO38679.1"/>
    <property type="molecule type" value="Genomic_DNA"/>
</dbReference>
<protein>
    <recommendedName>
        <fullName evidence="3">Restriction endonuclease</fullName>
    </recommendedName>
</protein>
<dbReference type="Proteomes" id="UP000315363">
    <property type="component" value="Unassembled WGS sequence"/>
</dbReference>
<proteinExistence type="predicted"/>
<keyword evidence="2" id="KW-1185">Reference proteome</keyword>
<name>A0ABY3AF12_9FLAO</name>
<accession>A0ABY3AF12</accession>
<evidence type="ECO:0008006" key="3">
    <source>
        <dbReference type="Google" id="ProtNLM"/>
    </source>
</evidence>
<sequence>MNNILSDLIKALNNIDRKYYEMQNVVFNNGILEFDSDEDLKNYERRLMIEFAVQYSKLFGEDTNQLYNGTQTDFEIPKKYMYYGNPDEKIKDTYEKLSNKEYKSKSNSEMMFNYFTTIPDFLIHKSQNNFDDEFQKLIVEAKTNPNPSKIEIFKDIFHINIYAEKYNYQNCVILLINYPEKKWLTDLRSYLANRYYLASIEKQNRIFVVFKESYEAASTINSLVELKTICQQRCIKK</sequence>
<organism evidence="1 2">
    <name type="scientific">Arenibacter algicola</name>
    <dbReference type="NCBI Taxonomy" id="616991"/>
    <lineage>
        <taxon>Bacteria</taxon>
        <taxon>Pseudomonadati</taxon>
        <taxon>Bacteroidota</taxon>
        <taxon>Flavobacteriia</taxon>
        <taxon>Flavobacteriales</taxon>
        <taxon>Flavobacteriaceae</taxon>
        <taxon>Arenibacter</taxon>
    </lineage>
</organism>
<comment type="caution">
    <text evidence="1">The sequence shown here is derived from an EMBL/GenBank/DDBJ whole genome shotgun (WGS) entry which is preliminary data.</text>
</comment>
<evidence type="ECO:0000313" key="1">
    <source>
        <dbReference type="EMBL" id="TQO38679.1"/>
    </source>
</evidence>
<gene>
    <name evidence="1" type="ORF">GQ41_3339</name>
</gene>
<dbReference type="RefSeq" id="WP_142190229.1">
    <property type="nucleotide sequence ID" value="NZ_VHIF01000001.1"/>
</dbReference>